<dbReference type="InterPro" id="IPR038268">
    <property type="entry name" value="RHH_sf"/>
</dbReference>
<gene>
    <name evidence="2" type="ORF">J3R73_006175</name>
</gene>
<reference evidence="2 3" key="1">
    <citation type="submission" date="2023-07" db="EMBL/GenBank/DDBJ databases">
        <title>Genomic Encyclopedia of Type Strains, Phase IV (KMG-IV): sequencing the most valuable type-strain genomes for metagenomic binning, comparative biology and taxonomic classification.</title>
        <authorList>
            <person name="Goeker M."/>
        </authorList>
    </citation>
    <scope>NUCLEOTIDE SEQUENCE [LARGE SCALE GENOMIC DNA]</scope>
    <source>
        <strain evidence="2 3">DSM 5896</strain>
    </source>
</reference>
<feature type="domain" description="Ribbon-helix-helix" evidence="1">
    <location>
        <begin position="16"/>
        <end position="82"/>
    </location>
</feature>
<dbReference type="EMBL" id="JAUSVK010000001">
    <property type="protein sequence ID" value="MDQ0396383.1"/>
    <property type="molecule type" value="Genomic_DNA"/>
</dbReference>
<keyword evidence="2" id="KW-0238">DNA-binding</keyword>
<dbReference type="RefSeq" id="WP_307436576.1">
    <property type="nucleotide sequence ID" value="NZ_JAUSVK010000001.1"/>
</dbReference>
<accession>A0ABU0FP44</accession>
<evidence type="ECO:0000259" key="1">
    <source>
        <dbReference type="Pfam" id="PF13467"/>
    </source>
</evidence>
<dbReference type="Gene3D" id="1.10.3990.20">
    <property type="entry name" value="protein bp1543"/>
    <property type="match status" value="1"/>
</dbReference>
<sequence>MCHLFASQPPETYETHTRSVRIGGHSTSIRLEAVYWDILEELAAHQNMSLGRFVTRLHDEVLDLHGNVHNFTSLLRCCCLKYVVELRPAGQGTTAPPFGLVAAE</sequence>
<comment type="caution">
    <text evidence="2">The sequence shown here is derived from an EMBL/GenBank/DDBJ whole genome shotgun (WGS) entry which is preliminary data.</text>
</comment>
<dbReference type="InterPro" id="IPR027373">
    <property type="entry name" value="RHH_dom"/>
</dbReference>
<name>A0ABU0FP44_9HYPH</name>
<protein>
    <submittedName>
        <fullName evidence="2">DNA-binding ribbon-helix-helix protein</fullName>
    </submittedName>
</protein>
<dbReference type="GO" id="GO:0003677">
    <property type="term" value="F:DNA binding"/>
    <property type="evidence" value="ECO:0007669"/>
    <property type="project" value="UniProtKB-KW"/>
</dbReference>
<dbReference type="Pfam" id="PF13467">
    <property type="entry name" value="RHH_4"/>
    <property type="match status" value="1"/>
</dbReference>
<keyword evidence="3" id="KW-1185">Reference proteome</keyword>
<proteinExistence type="predicted"/>
<evidence type="ECO:0000313" key="2">
    <source>
        <dbReference type="EMBL" id="MDQ0396383.1"/>
    </source>
</evidence>
<organism evidence="2 3">
    <name type="scientific">Labrys monachus</name>
    <dbReference type="NCBI Taxonomy" id="217067"/>
    <lineage>
        <taxon>Bacteria</taxon>
        <taxon>Pseudomonadati</taxon>
        <taxon>Pseudomonadota</taxon>
        <taxon>Alphaproteobacteria</taxon>
        <taxon>Hyphomicrobiales</taxon>
        <taxon>Xanthobacteraceae</taxon>
        <taxon>Labrys</taxon>
    </lineage>
</organism>
<dbReference type="Proteomes" id="UP001237448">
    <property type="component" value="Unassembled WGS sequence"/>
</dbReference>
<evidence type="ECO:0000313" key="3">
    <source>
        <dbReference type="Proteomes" id="UP001237448"/>
    </source>
</evidence>